<sequence>MDVKMNDVLILVMKQVEGYIAELVLSSCYDFIDKCCFRLQIFTWNLGGWGKCKSKQLQFTDERIPVRGSNTMVQFHQDQVHFLVVHETHLSIYEAKELGYVQQWIPEDSTRISQATLSCDSQMTRGKIS</sequence>
<comment type="caution">
    <text evidence="1">The sequence shown here is derived from an EMBL/GenBank/DDBJ whole genome shotgun (WGS) entry which is preliminary data.</text>
</comment>
<dbReference type="InterPro" id="IPR027728">
    <property type="entry name" value="Topless_fam"/>
</dbReference>
<gene>
    <name evidence="1" type="ORF">EPI10_003512</name>
</gene>
<protein>
    <submittedName>
        <fullName evidence="1">Topless-related protein 1-like isoform X3</fullName>
    </submittedName>
</protein>
<organism evidence="1 2">
    <name type="scientific">Gossypium australe</name>
    <dbReference type="NCBI Taxonomy" id="47621"/>
    <lineage>
        <taxon>Eukaryota</taxon>
        <taxon>Viridiplantae</taxon>
        <taxon>Streptophyta</taxon>
        <taxon>Embryophyta</taxon>
        <taxon>Tracheophyta</taxon>
        <taxon>Spermatophyta</taxon>
        <taxon>Magnoliopsida</taxon>
        <taxon>eudicotyledons</taxon>
        <taxon>Gunneridae</taxon>
        <taxon>Pentapetalae</taxon>
        <taxon>rosids</taxon>
        <taxon>malvids</taxon>
        <taxon>Malvales</taxon>
        <taxon>Malvaceae</taxon>
        <taxon>Malvoideae</taxon>
        <taxon>Gossypium</taxon>
    </lineage>
</organism>
<dbReference type="GO" id="GO:0006355">
    <property type="term" value="P:regulation of DNA-templated transcription"/>
    <property type="evidence" value="ECO:0007669"/>
    <property type="project" value="InterPro"/>
</dbReference>
<dbReference type="Proteomes" id="UP000325315">
    <property type="component" value="Unassembled WGS sequence"/>
</dbReference>
<evidence type="ECO:0000313" key="1">
    <source>
        <dbReference type="EMBL" id="KAA3456744.1"/>
    </source>
</evidence>
<accession>A0A5B6UJY9</accession>
<name>A0A5B6UJY9_9ROSI</name>
<proteinExistence type="predicted"/>
<keyword evidence="2" id="KW-1185">Reference proteome</keyword>
<dbReference type="EMBL" id="SMMG02000011">
    <property type="protein sequence ID" value="KAA3456744.1"/>
    <property type="molecule type" value="Genomic_DNA"/>
</dbReference>
<evidence type="ECO:0000313" key="2">
    <source>
        <dbReference type="Proteomes" id="UP000325315"/>
    </source>
</evidence>
<dbReference type="AlphaFoldDB" id="A0A5B6UJY9"/>
<dbReference type="OrthoDB" id="1850764at2759"/>
<reference evidence="2" key="1">
    <citation type="journal article" date="2019" name="Plant Biotechnol. J.">
        <title>Genome sequencing of the Australian wild diploid species Gossypium australe highlights disease resistance and delayed gland morphogenesis.</title>
        <authorList>
            <person name="Cai Y."/>
            <person name="Cai X."/>
            <person name="Wang Q."/>
            <person name="Wang P."/>
            <person name="Zhang Y."/>
            <person name="Cai C."/>
            <person name="Xu Y."/>
            <person name="Wang K."/>
            <person name="Zhou Z."/>
            <person name="Wang C."/>
            <person name="Geng S."/>
            <person name="Li B."/>
            <person name="Dong Q."/>
            <person name="Hou Y."/>
            <person name="Wang H."/>
            <person name="Ai P."/>
            <person name="Liu Z."/>
            <person name="Yi F."/>
            <person name="Sun M."/>
            <person name="An G."/>
            <person name="Cheng J."/>
            <person name="Zhang Y."/>
            <person name="Shi Q."/>
            <person name="Xie Y."/>
            <person name="Shi X."/>
            <person name="Chang Y."/>
            <person name="Huang F."/>
            <person name="Chen Y."/>
            <person name="Hong S."/>
            <person name="Mi L."/>
            <person name="Sun Q."/>
            <person name="Zhang L."/>
            <person name="Zhou B."/>
            <person name="Peng R."/>
            <person name="Zhang X."/>
            <person name="Liu F."/>
        </authorList>
    </citation>
    <scope>NUCLEOTIDE SEQUENCE [LARGE SCALE GENOMIC DNA]</scope>
    <source>
        <strain evidence="2">cv. PA1801</strain>
    </source>
</reference>
<dbReference type="PANTHER" id="PTHR44083">
    <property type="entry name" value="TOPLESS-RELATED PROTEIN 1-RELATED"/>
    <property type="match status" value="1"/>
</dbReference>
<dbReference type="PANTHER" id="PTHR44083:SF30">
    <property type="entry name" value="TOPLESS-LIKE PROTEIN"/>
    <property type="match status" value="1"/>
</dbReference>